<name>A0ABR4CZ71_9HELO</name>
<keyword evidence="3" id="KW-1185">Reference proteome</keyword>
<proteinExistence type="predicted"/>
<evidence type="ECO:0008006" key="4">
    <source>
        <dbReference type="Google" id="ProtNLM"/>
    </source>
</evidence>
<dbReference type="EMBL" id="JAZHXI010000002">
    <property type="protein sequence ID" value="KAL2074811.1"/>
    <property type="molecule type" value="Genomic_DNA"/>
</dbReference>
<protein>
    <recommendedName>
        <fullName evidence="4">AGA1 A-agglutinin anchor subunit</fullName>
    </recommendedName>
</protein>
<feature type="compositionally biased region" description="Low complexity" evidence="1">
    <location>
        <begin position="135"/>
        <end position="167"/>
    </location>
</feature>
<sequence>MSALPSRTRSLRKPSELGSRYGRTNTADAEASESSAARPERSSQSPSRLPVKPPTRSARSISTTSRPPSATGSIASNGSMRPPPPRANISKPTSTGGLQRSTSNRRPNPPAAVEPEPVKKDRSRPPIVTSRHLRNASTSSSSTSANSTNNVSNHTRTRSTSTLNSSTILQPSKRNSVEIPKLQAPSADPQLRKQAFSTYQQHFSPAKNLAPKPHPAAFLAPPSPSKLPSNIAISAETAKLQNELLQLHILHRDAAQVEKEWKASAKSKLGARFYSIVDKNEELVHLEVEETGRINALALKRWQDVGAPGWGIDEKIQVLDEVVSGVWNLGEAGGKYSRVVRKFERWFKRCQDILEMRAHDEGLDGDEVVFVEELDRGWKDDCLGLGRKLETWRDQLRELGVPDKNGSSLSNVLNGTQGLIRGMLAELNAMAQIERDVIRMEVDWIKSMNDEVLDDEADTPAGAIWRSR</sequence>
<evidence type="ECO:0000313" key="3">
    <source>
        <dbReference type="Proteomes" id="UP001595075"/>
    </source>
</evidence>
<gene>
    <name evidence="2" type="ORF">VTL71DRAFT_8590</name>
</gene>
<comment type="caution">
    <text evidence="2">The sequence shown here is derived from an EMBL/GenBank/DDBJ whole genome shotgun (WGS) entry which is preliminary data.</text>
</comment>
<accession>A0ABR4CZ71</accession>
<feature type="region of interest" description="Disordered" evidence="1">
    <location>
        <begin position="1"/>
        <end position="192"/>
    </location>
</feature>
<dbReference type="Proteomes" id="UP001595075">
    <property type="component" value="Unassembled WGS sequence"/>
</dbReference>
<feature type="compositionally biased region" description="Low complexity" evidence="1">
    <location>
        <begin position="32"/>
        <end position="71"/>
    </location>
</feature>
<organism evidence="2 3">
    <name type="scientific">Oculimacula yallundae</name>
    <dbReference type="NCBI Taxonomy" id="86028"/>
    <lineage>
        <taxon>Eukaryota</taxon>
        <taxon>Fungi</taxon>
        <taxon>Dikarya</taxon>
        <taxon>Ascomycota</taxon>
        <taxon>Pezizomycotina</taxon>
        <taxon>Leotiomycetes</taxon>
        <taxon>Helotiales</taxon>
        <taxon>Ploettnerulaceae</taxon>
        <taxon>Oculimacula</taxon>
    </lineage>
</organism>
<evidence type="ECO:0000313" key="2">
    <source>
        <dbReference type="EMBL" id="KAL2074811.1"/>
    </source>
</evidence>
<reference evidence="2 3" key="1">
    <citation type="journal article" date="2024" name="Commun. Biol.">
        <title>Comparative genomic analysis of thermophilic fungi reveals convergent evolutionary adaptations and gene losses.</title>
        <authorList>
            <person name="Steindorff A.S."/>
            <person name="Aguilar-Pontes M.V."/>
            <person name="Robinson A.J."/>
            <person name="Andreopoulos B."/>
            <person name="LaButti K."/>
            <person name="Kuo A."/>
            <person name="Mondo S."/>
            <person name="Riley R."/>
            <person name="Otillar R."/>
            <person name="Haridas S."/>
            <person name="Lipzen A."/>
            <person name="Grimwood J."/>
            <person name="Schmutz J."/>
            <person name="Clum A."/>
            <person name="Reid I.D."/>
            <person name="Moisan M.C."/>
            <person name="Butler G."/>
            <person name="Nguyen T.T.M."/>
            <person name="Dewar K."/>
            <person name="Conant G."/>
            <person name="Drula E."/>
            <person name="Henrissat B."/>
            <person name="Hansel C."/>
            <person name="Singer S."/>
            <person name="Hutchinson M.I."/>
            <person name="de Vries R.P."/>
            <person name="Natvig D.O."/>
            <person name="Powell A.J."/>
            <person name="Tsang A."/>
            <person name="Grigoriev I.V."/>
        </authorList>
    </citation>
    <scope>NUCLEOTIDE SEQUENCE [LARGE SCALE GENOMIC DNA]</scope>
    <source>
        <strain evidence="2 3">CBS 494.80</strain>
    </source>
</reference>
<feature type="compositionally biased region" description="Polar residues" evidence="1">
    <location>
        <begin position="90"/>
        <end position="102"/>
    </location>
</feature>
<evidence type="ECO:0000256" key="1">
    <source>
        <dbReference type="SAM" id="MobiDB-lite"/>
    </source>
</evidence>